<keyword evidence="1" id="KW-0732">Signal</keyword>
<proteinExistence type="predicted"/>
<reference evidence="2" key="1">
    <citation type="submission" date="2023-12" db="EMBL/GenBank/DDBJ databases">
        <title>Genome assembly of Anisodus tanguticus.</title>
        <authorList>
            <person name="Wang Y.-J."/>
        </authorList>
    </citation>
    <scope>NUCLEOTIDE SEQUENCE</scope>
    <source>
        <strain evidence="2">KB-2021</strain>
        <tissue evidence="2">Leaf</tissue>
    </source>
</reference>
<evidence type="ECO:0000313" key="3">
    <source>
        <dbReference type="Proteomes" id="UP001291623"/>
    </source>
</evidence>
<feature type="chain" id="PRO_5042028574" evidence="1">
    <location>
        <begin position="25"/>
        <end position="67"/>
    </location>
</feature>
<dbReference type="Proteomes" id="UP001291623">
    <property type="component" value="Unassembled WGS sequence"/>
</dbReference>
<keyword evidence="3" id="KW-1185">Reference proteome</keyword>
<organism evidence="2 3">
    <name type="scientific">Anisodus tanguticus</name>
    <dbReference type="NCBI Taxonomy" id="243964"/>
    <lineage>
        <taxon>Eukaryota</taxon>
        <taxon>Viridiplantae</taxon>
        <taxon>Streptophyta</taxon>
        <taxon>Embryophyta</taxon>
        <taxon>Tracheophyta</taxon>
        <taxon>Spermatophyta</taxon>
        <taxon>Magnoliopsida</taxon>
        <taxon>eudicotyledons</taxon>
        <taxon>Gunneridae</taxon>
        <taxon>Pentapetalae</taxon>
        <taxon>asterids</taxon>
        <taxon>lamiids</taxon>
        <taxon>Solanales</taxon>
        <taxon>Solanaceae</taxon>
        <taxon>Solanoideae</taxon>
        <taxon>Hyoscyameae</taxon>
        <taxon>Anisodus</taxon>
    </lineage>
</organism>
<dbReference type="AlphaFoldDB" id="A0AAE1R634"/>
<evidence type="ECO:0000256" key="1">
    <source>
        <dbReference type="SAM" id="SignalP"/>
    </source>
</evidence>
<dbReference type="EMBL" id="JAVYJV010000020">
    <property type="protein sequence ID" value="KAK4344432.1"/>
    <property type="molecule type" value="Genomic_DNA"/>
</dbReference>
<comment type="caution">
    <text evidence="2">The sequence shown here is derived from an EMBL/GenBank/DDBJ whole genome shotgun (WGS) entry which is preliminary data.</text>
</comment>
<evidence type="ECO:0000313" key="2">
    <source>
        <dbReference type="EMBL" id="KAK4344432.1"/>
    </source>
</evidence>
<name>A0AAE1R634_9SOLA</name>
<protein>
    <submittedName>
        <fullName evidence="2">Uncharacterized protein</fullName>
    </submittedName>
</protein>
<feature type="signal peptide" evidence="1">
    <location>
        <begin position="1"/>
        <end position="24"/>
    </location>
</feature>
<gene>
    <name evidence="2" type="ORF">RND71_037526</name>
</gene>
<accession>A0AAE1R634</accession>
<sequence length="67" mass="7382">MSLSVSLSVTTLLLCGCFFRQSSSKSIEKVQPSMKNEKGQKYPCTMKNEANRENGILGGWLPPLFGL</sequence>